<accession>A0ABN7SCH5</accession>
<evidence type="ECO:0000313" key="9">
    <source>
        <dbReference type="EMBL" id="CAG5094636.1"/>
    </source>
</evidence>
<feature type="domain" description="AB hydrolase-1" evidence="8">
    <location>
        <begin position="39"/>
        <end position="82"/>
    </location>
</feature>
<comment type="similarity">
    <text evidence="7">Belongs to the AB hydrolase superfamily. ABHD14 family.</text>
</comment>
<keyword evidence="6" id="KW-0342">GTP-binding</keyword>
<evidence type="ECO:0000256" key="2">
    <source>
        <dbReference type="ARBA" id="ARBA00009636"/>
    </source>
</evidence>
<dbReference type="Pfam" id="PF12697">
    <property type="entry name" value="Abhydrolase_6"/>
    <property type="match status" value="1"/>
</dbReference>
<evidence type="ECO:0000256" key="5">
    <source>
        <dbReference type="ARBA" id="ARBA00022741"/>
    </source>
</evidence>
<dbReference type="SUPFAM" id="SSF53474">
    <property type="entry name" value="alpha/beta-Hydrolases"/>
    <property type="match status" value="1"/>
</dbReference>
<dbReference type="InterPro" id="IPR000073">
    <property type="entry name" value="AB_hydrolase_1"/>
</dbReference>
<dbReference type="InterPro" id="IPR004057">
    <property type="entry name" value="Epsilon_tubulin"/>
</dbReference>
<evidence type="ECO:0000256" key="3">
    <source>
        <dbReference type="ARBA" id="ARBA00022490"/>
    </source>
</evidence>
<dbReference type="PRINTS" id="PR01519">
    <property type="entry name" value="EPSLNTUBULIN"/>
</dbReference>
<comment type="subcellular location">
    <subcellularLocation>
        <location evidence="1">Cytoplasm</location>
    </subcellularLocation>
</comment>
<proteinExistence type="inferred from homology"/>
<keyword evidence="5" id="KW-0547">Nucleotide-binding</keyword>
<dbReference type="PANTHER" id="PTHR46197:SF3">
    <property type="entry name" value="AB HYDROLASE-1 DOMAIN-CONTAINING PROTEIN"/>
    <property type="match status" value="1"/>
</dbReference>
<organism evidence="9 10">
    <name type="scientific">Oikopleura dioica</name>
    <name type="common">Tunicate</name>
    <dbReference type="NCBI Taxonomy" id="34765"/>
    <lineage>
        <taxon>Eukaryota</taxon>
        <taxon>Metazoa</taxon>
        <taxon>Chordata</taxon>
        <taxon>Tunicata</taxon>
        <taxon>Appendicularia</taxon>
        <taxon>Copelata</taxon>
        <taxon>Oikopleuridae</taxon>
        <taxon>Oikopleura</taxon>
    </lineage>
</organism>
<dbReference type="SUPFAM" id="SSF52490">
    <property type="entry name" value="Tubulin nucleotide-binding domain-like"/>
    <property type="match status" value="1"/>
</dbReference>
<dbReference type="InterPro" id="IPR008280">
    <property type="entry name" value="Tub_FtsZ_C"/>
</dbReference>
<gene>
    <name evidence="9" type="ORF">OKIOD_LOCUS5289</name>
</gene>
<dbReference type="Gene3D" id="3.40.50.1820">
    <property type="entry name" value="alpha/beta hydrolase"/>
    <property type="match status" value="1"/>
</dbReference>
<sequence>MAEPPSAKSVSSEKQNDVFPYPELKKVPFGPSSSSHPPVLLLHGAAFSSATWVETNTLEALSKANIRGVAIDLPGFGESKGISKPSDTVTYLNKFYPGEKFVLVSPSMSGSYSVPFLKEKGAERLAGYVPVAPVGANRVSKEDYAKITVPTLIIYGELDKSLGATSDTLIRSHKNMTENVLVEVGQCGNQIGRRFWEMALAEHSVAKQDTVYDMALSSFFRNTDSSSGRELKVGAQNKVYPSGDDDVITSPYNSMLAMRQLTDYANSVMPVDNSSLAEITNRVKAASNNSRHRITETANAGSEKKTSWGEMNSLVAQSILNITSSCRFPGSLNVDLNEITMNLVPFPRMHYLTTCLSPLFLSKDLNLPIRRLDEMFTSAFSVQLQFVNWNQDGWKVGLCNVAPSGQPFSLLGLHNSTSILPSFTALKSRFSKLYRRKAHLHHYNHVDGFDSSLFQEALHSIDEVIAQYQSVQKNETIDIPRLSIA</sequence>
<protein>
    <submittedName>
        <fullName evidence="9">Oidioi.mRNA.OKI2018_I69.XSR.g13731.t1.cds</fullName>
    </submittedName>
</protein>
<evidence type="ECO:0000256" key="6">
    <source>
        <dbReference type="ARBA" id="ARBA00023134"/>
    </source>
</evidence>
<evidence type="ECO:0000313" key="10">
    <source>
        <dbReference type="Proteomes" id="UP001158576"/>
    </source>
</evidence>
<keyword evidence="3" id="KW-0963">Cytoplasm</keyword>
<dbReference type="InterPro" id="IPR036525">
    <property type="entry name" value="Tubulin/FtsZ_GTPase_sf"/>
</dbReference>
<keyword evidence="10" id="KW-1185">Reference proteome</keyword>
<dbReference type="Gene3D" id="3.40.50.1440">
    <property type="entry name" value="Tubulin/FtsZ, GTPase domain"/>
    <property type="match status" value="2"/>
</dbReference>
<dbReference type="PANTHER" id="PTHR46197">
    <property type="entry name" value="PROTEIN ABHD14B-LIKE"/>
    <property type="match status" value="1"/>
</dbReference>
<evidence type="ECO:0000256" key="1">
    <source>
        <dbReference type="ARBA" id="ARBA00004496"/>
    </source>
</evidence>
<reference evidence="9 10" key="1">
    <citation type="submission" date="2021-04" db="EMBL/GenBank/DDBJ databases">
        <authorList>
            <person name="Bliznina A."/>
        </authorList>
    </citation>
    <scope>NUCLEOTIDE SEQUENCE [LARGE SCALE GENOMIC DNA]</scope>
</reference>
<dbReference type="Proteomes" id="UP001158576">
    <property type="component" value="Chromosome XSR"/>
</dbReference>
<dbReference type="InterPro" id="IPR029058">
    <property type="entry name" value="AB_hydrolase_fold"/>
</dbReference>
<comment type="similarity">
    <text evidence="2">Belongs to the tubulin family.</text>
</comment>
<dbReference type="SUPFAM" id="SSF55307">
    <property type="entry name" value="Tubulin C-terminal domain-like"/>
    <property type="match status" value="1"/>
</dbReference>
<dbReference type="EMBL" id="OU015569">
    <property type="protein sequence ID" value="CAG5094636.1"/>
    <property type="molecule type" value="Genomic_DNA"/>
</dbReference>
<dbReference type="InterPro" id="IPR023123">
    <property type="entry name" value="Tubulin_C"/>
</dbReference>
<evidence type="ECO:0000256" key="7">
    <source>
        <dbReference type="ARBA" id="ARBA00037942"/>
    </source>
</evidence>
<evidence type="ECO:0000259" key="8">
    <source>
        <dbReference type="Pfam" id="PF12697"/>
    </source>
</evidence>
<evidence type="ECO:0000256" key="4">
    <source>
        <dbReference type="ARBA" id="ARBA00022701"/>
    </source>
</evidence>
<name>A0ABN7SCH5_OIKDI</name>
<keyword evidence="4" id="KW-0493">Microtubule</keyword>
<dbReference type="Gene3D" id="1.10.287.600">
    <property type="entry name" value="Helix hairpin bin"/>
    <property type="match status" value="1"/>
</dbReference>